<feature type="non-terminal residue" evidence="1">
    <location>
        <position position="1"/>
    </location>
</feature>
<proteinExistence type="predicted"/>
<protein>
    <submittedName>
        <fullName evidence="1">Uncharacterized protein</fullName>
    </submittedName>
</protein>
<gene>
    <name evidence="1" type="ORF">TPC1_30039</name>
</gene>
<organism evidence="1">
    <name type="scientific">Trepomonas sp. PC1</name>
    <dbReference type="NCBI Taxonomy" id="1076344"/>
    <lineage>
        <taxon>Eukaryota</taxon>
        <taxon>Metamonada</taxon>
        <taxon>Diplomonadida</taxon>
        <taxon>Hexamitidae</taxon>
        <taxon>Hexamitinae</taxon>
        <taxon>Trepomonas</taxon>
    </lineage>
</organism>
<dbReference type="EMBL" id="GDID01006140">
    <property type="protein sequence ID" value="JAP90466.1"/>
    <property type="molecule type" value="Transcribed_RNA"/>
</dbReference>
<evidence type="ECO:0000313" key="1">
    <source>
        <dbReference type="EMBL" id="JAP90466.1"/>
    </source>
</evidence>
<dbReference type="AlphaFoldDB" id="A0A146K489"/>
<sequence length="1231" mass="144654">KLLFSIQQQIDMMTRPTFVFSQTRSFEKLEAFGQNDLLQFLAHINQFFHTAQFDISTPISKLETLKYTRIRPLFIPIRKFVPFFSYQTGLIDMQQNITKIISNLAKNSDEKANKTIELLPSFLNGTICDQMRAPWAYIQFATPDDDLLFLSDNFYLGEIQQIRGYSDTDFRKIIIVSDQIDLKLKQKLEEKQISVQILGAEHQIEEKDVKFLPIYNFYLKNGQIDFQTLNKNKLFKQLFNSLQAACLDATRKHRDKIRVLSQIALETKSFFKKSTNLEGLCCENSQFFHENFTQDERLLKLINLLLQFGFYSTAEPFIDLAIKQFKHKMWLANIQLMKVLCVIHNIIDTNASAVNETKEQMYTQLRQAIILANEAVGCGDRKFFEIKQTVAIEKALCILKPEYPPITDSDLFDACLYQSQPLINFYSQQQELLRIEGLGAIFYLYLFSEKLFPYTLMPPTTSFFTHVNTIHIILIRKQFVHTEACDLLNGFYRQYAAHLVQKMCESLDLYEMKSKFATKKDLSPLFILFDAQNVIFKQNSASDVHRILELISRVPCQLLIKEQTLLQLQLQLQTVQSLEQVFGQFRPSYRIYQKAPFLCNYNFDSEHKICSKNRESVYSQMCQLKFEYFQLENFQVFANEIGQNFSYQPNKALHYNAQLLAKEPVQDEHLKMFYSVVKNKNRKFVNPYQEEEYLIESQPYHQHFKLHQNMKTDEKLRQHVYATGEDEINQNIACYQQLSQAELNIHHQDRIGVYLHLKAKYLKLIDLKLEKVCVQLNDEQITVNTKLQLLERSNHLLVEFPFNCATDGVLSNIKLVFAENAEKQGYVQEFPMNVNIKVLQEEKTSATLQVARDVQVNHLINNQVVKGYLTLKQPGRYVISSRQLIQFDNVQTSEKKENFRYQELENQIDFLVKNQIYLKHEVAREHLIKRLYELQTKLKTNDYKQFVAEVTHKNQEIQFYYLTQSGDDSLKFYIQFENQILIRQQFVNVIQQDQITFQPQKNWFQAFYSGKLVDFIYTENFKQPLLKCFYQQFVAFSVDSDYKFGDNFWDAFPVNLGYVSQNYGLKGFLAKRLTENEMIGQINKIYKILKETFNMGYQDNKLAAEGILKAQQKLEQDRQEIEKIFKKQIYQTHSLRTGLLIEDQNCQQLSIQEFQINVVQPDYVLTQEIEKEEMKFSTKYKIQNLSGLEKVFVVRNHGLVIGYESNEHLLKPMEVGEGMLQGFGEATIAVE</sequence>
<reference evidence="1" key="1">
    <citation type="submission" date="2015-07" db="EMBL/GenBank/DDBJ databases">
        <title>Adaptation to a free-living lifestyle via gene acquisitions in the diplomonad Trepomonas sp. PC1.</title>
        <authorList>
            <person name="Xu F."/>
            <person name="Jerlstrom-Hultqvist J."/>
            <person name="Kolisko M."/>
            <person name="Simpson A.G.B."/>
            <person name="Roger A.J."/>
            <person name="Svard S.G."/>
            <person name="Andersson J.O."/>
        </authorList>
    </citation>
    <scope>NUCLEOTIDE SEQUENCE</scope>
    <source>
        <strain evidence="1">PC1</strain>
    </source>
</reference>
<name>A0A146K489_9EUKA</name>
<accession>A0A146K489</accession>